<keyword evidence="1" id="KW-1133">Transmembrane helix</keyword>
<evidence type="ECO:0000313" key="3">
    <source>
        <dbReference type="Proteomes" id="UP000805841"/>
    </source>
</evidence>
<evidence type="ECO:0000313" key="2">
    <source>
        <dbReference type="EMBL" id="MBD1600134.1"/>
    </source>
</evidence>
<name>A0ABR7Z406_9PSED</name>
<dbReference type="Proteomes" id="UP000805841">
    <property type="component" value="Unassembled WGS sequence"/>
</dbReference>
<dbReference type="InterPro" id="IPR004711">
    <property type="entry name" value="Benzoate_Transporter"/>
</dbReference>
<keyword evidence="3" id="KW-1185">Reference proteome</keyword>
<keyword evidence="1" id="KW-0812">Transmembrane</keyword>
<reference evidence="2 3" key="1">
    <citation type="journal article" date="2020" name="Insects">
        <title>Bacteria Belonging to Pseudomonas typographi sp. nov. from the Bark Beetle Ips typographus Have Genomic Potential to Aid in the Host Ecology.</title>
        <authorList>
            <person name="Peral-Aranega E."/>
            <person name="Saati-Santamaria Z."/>
            <person name="Kolarik M."/>
            <person name="Rivas R."/>
            <person name="Garcia-Fraile P."/>
        </authorList>
    </citation>
    <scope>NUCLEOTIDE SEQUENCE [LARGE SCALE GENOMIC DNA]</scope>
    <source>
        <strain evidence="2 3">CA3A</strain>
    </source>
</reference>
<feature type="transmembrane region" description="Helical" evidence="1">
    <location>
        <begin position="16"/>
        <end position="40"/>
    </location>
</feature>
<feature type="transmembrane region" description="Helical" evidence="1">
    <location>
        <begin position="143"/>
        <end position="170"/>
    </location>
</feature>
<dbReference type="EMBL" id="JAAOCA010000019">
    <property type="protein sequence ID" value="MBD1600134.1"/>
    <property type="molecule type" value="Genomic_DNA"/>
</dbReference>
<dbReference type="PANTHER" id="PTHR30199:SF0">
    <property type="entry name" value="INNER MEMBRANE PROTEIN YDCO"/>
    <property type="match status" value="1"/>
</dbReference>
<organism evidence="2 3">
    <name type="scientific">Pseudomonas typographi</name>
    <dbReference type="NCBI Taxonomy" id="2715964"/>
    <lineage>
        <taxon>Bacteria</taxon>
        <taxon>Pseudomonadati</taxon>
        <taxon>Pseudomonadota</taxon>
        <taxon>Gammaproteobacteria</taxon>
        <taxon>Pseudomonadales</taxon>
        <taxon>Pseudomonadaceae</taxon>
        <taxon>Pseudomonas</taxon>
    </lineage>
</organism>
<feature type="transmembrane region" description="Helical" evidence="1">
    <location>
        <begin position="177"/>
        <end position="199"/>
    </location>
</feature>
<comment type="caution">
    <text evidence="2">The sequence shown here is derived from an EMBL/GenBank/DDBJ whole genome shotgun (WGS) entry which is preliminary data.</text>
</comment>
<feature type="transmembrane region" description="Helical" evidence="1">
    <location>
        <begin position="371"/>
        <end position="391"/>
    </location>
</feature>
<feature type="transmembrane region" description="Helical" evidence="1">
    <location>
        <begin position="77"/>
        <end position="97"/>
    </location>
</feature>
<feature type="transmembrane region" description="Helical" evidence="1">
    <location>
        <begin position="52"/>
        <end position="71"/>
    </location>
</feature>
<protein>
    <submittedName>
        <fullName evidence="2">Benzoate transporter</fullName>
    </submittedName>
</protein>
<proteinExistence type="predicted"/>
<dbReference type="Pfam" id="PF03594">
    <property type="entry name" value="BenE"/>
    <property type="match status" value="1"/>
</dbReference>
<accession>A0ABR7Z406</accession>
<feature type="transmembrane region" description="Helical" evidence="1">
    <location>
        <begin position="104"/>
        <end position="123"/>
    </location>
</feature>
<sequence>MDLSQPAPSRRDGWPLYFSLALVGMTFSATGPVAIIITAARDAGLDFAQVSSWLFAVLALNGVASLIISAVTRQPLVFLWTIPGTLLVAPVIIHHGFPAVVGSYLVCAVALVVLGLSNVVAWLDRLVPMPVVMAMIAGLFLKYVVGIVHATVAAPWVGGSMLAVYFVLLWQQRRGSALVPPIIGALVAGALVVLAGGFAWPAGTAPHALATPMLTAPVFNLQAISELVVPMLVTVLFVQNAQGIAVLKTAGYQPSLRLITVASGVLTAVVAPFGGCPSVLAGPCNAILVSAGQTGRHYLGALGAAAISVFIGAFASAYGFVLTSLPVQYIGILAGLAMLNVVEKAFSAAFSSALPLSTLAVFVVTLSDVNLFGIGSAFWGLVCGCVLAAWIERDFSAVRR</sequence>
<dbReference type="RefSeq" id="WP_190422205.1">
    <property type="nucleotide sequence ID" value="NZ_JAAOCA010000019.1"/>
</dbReference>
<dbReference type="PANTHER" id="PTHR30199">
    <property type="entry name" value="MFS FAMILY TRANSPORTER, PREDICTED SUBSTRATE BENZOATE"/>
    <property type="match status" value="1"/>
</dbReference>
<gene>
    <name evidence="2" type="ORF">HAQ05_15670</name>
</gene>
<feature type="transmembrane region" description="Helical" evidence="1">
    <location>
        <begin position="258"/>
        <end position="281"/>
    </location>
</feature>
<feature type="transmembrane region" description="Helical" evidence="1">
    <location>
        <begin position="219"/>
        <end position="238"/>
    </location>
</feature>
<feature type="transmembrane region" description="Helical" evidence="1">
    <location>
        <begin position="301"/>
        <end position="325"/>
    </location>
</feature>
<keyword evidence="1" id="KW-0472">Membrane</keyword>
<evidence type="ECO:0000256" key="1">
    <source>
        <dbReference type="SAM" id="Phobius"/>
    </source>
</evidence>